<dbReference type="InterPro" id="IPR016161">
    <property type="entry name" value="Ald_DH/histidinol_DH"/>
</dbReference>
<dbReference type="Proteomes" id="UP000002949">
    <property type="component" value="Unassembled WGS sequence"/>
</dbReference>
<feature type="domain" description="Aldehyde dehydrogenase" evidence="1">
    <location>
        <begin position="1"/>
        <end position="129"/>
    </location>
</feature>
<dbReference type="GO" id="GO:0008802">
    <property type="term" value="F:betaine-aldehyde dehydrogenase (NAD+) activity"/>
    <property type="evidence" value="ECO:0007669"/>
    <property type="project" value="UniProtKB-EC"/>
</dbReference>
<sequence>MDPQVNFGPMVSERQLEIVKAYIAKGLAEGARLVHGGLQLDRPGFYLQPTVFADVTDEMTIAREEIFGPVMSVLEFKTEEEVITRANAAEFGLAAGVFTSDLTRAHRVAKEFEAGTCHINTYNLAPVEAPLRRFKIIGGRSRKFRACVTTLYRDEDDLCLDE</sequence>
<evidence type="ECO:0000259" key="1">
    <source>
        <dbReference type="Pfam" id="PF00171"/>
    </source>
</evidence>
<dbReference type="EC" id="1.2.1.8" evidence="2"/>
<dbReference type="Gene3D" id="3.40.309.10">
    <property type="entry name" value="Aldehyde Dehydrogenase, Chain A, domain 2"/>
    <property type="match status" value="1"/>
</dbReference>
<keyword evidence="2" id="KW-0560">Oxidoreductase</keyword>
<organism evidence="2 3">
    <name type="scientific">Mesorhizobium amorphae CCNWGS0123</name>
    <dbReference type="NCBI Taxonomy" id="1082933"/>
    <lineage>
        <taxon>Bacteria</taxon>
        <taxon>Pseudomonadati</taxon>
        <taxon>Pseudomonadota</taxon>
        <taxon>Alphaproteobacteria</taxon>
        <taxon>Hyphomicrobiales</taxon>
        <taxon>Phyllobacteriaceae</taxon>
        <taxon>Mesorhizobium</taxon>
    </lineage>
</organism>
<protein>
    <submittedName>
        <fullName evidence="2">Betaine aldehyde dehydrogenase</fullName>
        <ecNumber evidence="2">1.2.1.8</ecNumber>
    </submittedName>
</protein>
<dbReference type="PANTHER" id="PTHR11699">
    <property type="entry name" value="ALDEHYDE DEHYDROGENASE-RELATED"/>
    <property type="match status" value="1"/>
</dbReference>
<keyword evidence="3" id="KW-1185">Reference proteome</keyword>
<accession>G6Y3R5</accession>
<evidence type="ECO:0000313" key="3">
    <source>
        <dbReference type="Proteomes" id="UP000002949"/>
    </source>
</evidence>
<proteinExistence type="predicted"/>
<dbReference type="eggNOG" id="COG1012">
    <property type="taxonomic scope" value="Bacteria"/>
</dbReference>
<dbReference type="Pfam" id="PF00171">
    <property type="entry name" value="Aldedh"/>
    <property type="match status" value="1"/>
</dbReference>
<dbReference type="AlphaFoldDB" id="G6Y3R5"/>
<dbReference type="InterPro" id="IPR016163">
    <property type="entry name" value="Ald_DH_C"/>
</dbReference>
<dbReference type="SUPFAM" id="SSF53720">
    <property type="entry name" value="ALDH-like"/>
    <property type="match status" value="1"/>
</dbReference>
<evidence type="ECO:0000313" key="2">
    <source>
        <dbReference type="EMBL" id="EHH13611.1"/>
    </source>
</evidence>
<dbReference type="InterPro" id="IPR015590">
    <property type="entry name" value="Aldehyde_DH_dom"/>
</dbReference>
<name>G6Y3R5_9HYPH</name>
<gene>
    <name evidence="2" type="ORF">MEA186_02839</name>
</gene>
<dbReference type="EMBL" id="AGSN01000036">
    <property type="protein sequence ID" value="EHH13611.1"/>
    <property type="molecule type" value="Genomic_DNA"/>
</dbReference>
<dbReference type="PATRIC" id="fig|1082933.3.peg.515"/>
<reference evidence="2 3" key="1">
    <citation type="journal article" date="2012" name="J. Bacteriol.">
        <title>Draft Genome Sequence of Plant Growth-Promoting Rhizobium Mesorhizobium amorphae, Isolated from Zinc-Lead Mine Tailings.</title>
        <authorList>
            <person name="Hao X."/>
            <person name="Lin Y."/>
            <person name="Johnstone L."/>
            <person name="Baltrus D.A."/>
            <person name="Miller S.J."/>
            <person name="Wei G."/>
            <person name="Rensing C."/>
        </authorList>
    </citation>
    <scope>NUCLEOTIDE SEQUENCE [LARGE SCALE GENOMIC DNA]</scope>
    <source>
        <strain evidence="2 3">CCNWGS0123</strain>
    </source>
</reference>